<feature type="transmembrane region" description="Helical" evidence="1">
    <location>
        <begin position="82"/>
        <end position="110"/>
    </location>
</feature>
<dbReference type="RefSeq" id="WP_254769668.1">
    <property type="nucleotide sequence ID" value="NZ_CP101114.1"/>
</dbReference>
<evidence type="ECO:0000256" key="1">
    <source>
        <dbReference type="SAM" id="Phobius"/>
    </source>
</evidence>
<keyword evidence="1" id="KW-0472">Membrane</keyword>
<organism evidence="2 3">
    <name type="scientific">Bartonella harrusi</name>
    <dbReference type="NCBI Taxonomy" id="2961895"/>
    <lineage>
        <taxon>Bacteria</taxon>
        <taxon>Pseudomonadati</taxon>
        <taxon>Pseudomonadota</taxon>
        <taxon>Alphaproteobacteria</taxon>
        <taxon>Hyphomicrobiales</taxon>
        <taxon>Bartonellaceae</taxon>
        <taxon>Bartonella</taxon>
    </lineage>
</organism>
<gene>
    <name evidence="2" type="ORF">NMK50_05725</name>
</gene>
<reference evidence="2" key="1">
    <citation type="submission" date="2022-07" db="EMBL/GenBank/DDBJ databases">
        <title>First report of Bartonella spp. in marsupials in Brazil, with a description of Bartonella harrusi sp. nov. and new proposal for taxonomic reclassification of species of the genus Bartonella.</title>
        <authorList>
            <person name="Amaral R.B."/>
        </authorList>
    </citation>
    <scope>NUCLEOTIDE SEQUENCE</scope>
    <source>
        <strain evidence="2">117A</strain>
    </source>
</reference>
<keyword evidence="1" id="KW-0812">Transmembrane</keyword>
<feature type="transmembrane region" description="Helical" evidence="1">
    <location>
        <begin position="7"/>
        <end position="28"/>
    </location>
</feature>
<keyword evidence="3" id="KW-1185">Reference proteome</keyword>
<proteinExistence type="predicted"/>
<sequence>MTKLFKIYVLNIFIVIVFFLSQIVNVYANHLSNNAQREEIFLIEQIKEKVTRITTFDIPSLNYEGTNVTTSEGRVEKVVGPIIVTIGTFSAAALAGYATTTVSMLLGWIIKNLIRYF</sequence>
<name>A0ABY5EQT5_9HYPH</name>
<protein>
    <submittedName>
        <fullName evidence="2">Uncharacterized protein</fullName>
    </submittedName>
</protein>
<dbReference type="Proteomes" id="UP001059475">
    <property type="component" value="Chromosome"/>
</dbReference>
<dbReference type="EMBL" id="CP101114">
    <property type="protein sequence ID" value="UTO27752.1"/>
    <property type="molecule type" value="Genomic_DNA"/>
</dbReference>
<evidence type="ECO:0000313" key="3">
    <source>
        <dbReference type="Proteomes" id="UP001059475"/>
    </source>
</evidence>
<accession>A0ABY5EQT5</accession>
<evidence type="ECO:0000313" key="2">
    <source>
        <dbReference type="EMBL" id="UTO27752.1"/>
    </source>
</evidence>
<keyword evidence="1" id="KW-1133">Transmembrane helix</keyword>